<keyword evidence="5 8" id="KW-0418">Kinase</keyword>
<dbReference type="PANTHER" id="PTHR42926:SF1">
    <property type="entry name" value="CIRCADIAN CLOCK OSCILLATOR PROTEIN KAIC 1"/>
    <property type="match status" value="1"/>
</dbReference>
<keyword evidence="4" id="KW-0677">Repeat</keyword>
<dbReference type="GO" id="GO:0004674">
    <property type="term" value="F:protein serine/threonine kinase activity"/>
    <property type="evidence" value="ECO:0007669"/>
    <property type="project" value="UniProtKB-KW"/>
</dbReference>
<dbReference type="Proteomes" id="UP000625247">
    <property type="component" value="Unassembled WGS sequence"/>
</dbReference>
<protein>
    <recommendedName>
        <fullName evidence="1">non-specific serine/threonine protein kinase</fullName>
        <ecNumber evidence="1">2.7.11.1</ecNumber>
    </recommendedName>
</protein>
<dbReference type="SMART" id="SM00382">
    <property type="entry name" value="AAA"/>
    <property type="match status" value="2"/>
</dbReference>
<sequence length="462" mass="50466">MNQLKRLESGIRGFDALLKGGLVAGASYIVQGKPGSGKTILANQLGFNHVRHNGRVLFATLLAEPHDRLFHFLSTLSFFDRSAVGQSIQFVSAFDTLENDGLDEVVKLLRREITRQQTSLLILDGLLNARSRAETPLDTKQFISELQGHAAFAGCTVMFLTSSQLDDGSPEHTMVDGVIEMGEEIVGSRTVRRIKMRKTRGSGAIPGAHEFEINDQGISIYPRLESMLIRADLPLDTPQILVGSGIDALDAHIGGGLVRTSVTLIMGPSGAGKTSLGLQFLGRCSAEEPGLYFGFHESPQRAKAKARSLGRDFASLEAAGAVHIDWNPASAGLIDRLCYELLERVERQQVKRVFIDSINALSRTAADPSRVLDVLETLLGELRARGVTVMAAWEAHRLIDNRAGVLMPDISGVVDNLLLVQFVQHRTELQRQVSILKIRDNAYDPSPLEVVMSRAGITMKKV</sequence>
<dbReference type="InterPro" id="IPR027417">
    <property type="entry name" value="P-loop_NTPase"/>
</dbReference>
<organism evidence="8 9">
    <name type="scientific">Pseudomonas lutea</name>
    <dbReference type="NCBI Taxonomy" id="243924"/>
    <lineage>
        <taxon>Bacteria</taxon>
        <taxon>Pseudomonadati</taxon>
        <taxon>Pseudomonadota</taxon>
        <taxon>Gammaproteobacteria</taxon>
        <taxon>Pseudomonadales</taxon>
        <taxon>Pseudomonadaceae</taxon>
        <taxon>Pseudomonas</taxon>
    </lineage>
</organism>
<feature type="domain" description="KaiC" evidence="7">
    <location>
        <begin position="240"/>
        <end position="462"/>
    </location>
</feature>
<dbReference type="InterPro" id="IPR051347">
    <property type="entry name" value="Circadian_clock_KaiC-rel"/>
</dbReference>
<reference evidence="8 9" key="1">
    <citation type="journal article" date="2020" name="FEMS Microbiol. Ecol.">
        <title>Temporal dynamics of bacterial communities during seed development and maturation.</title>
        <authorList>
            <person name="Chesneau G."/>
            <person name="Torres-Cortes G."/>
            <person name="Briand M."/>
            <person name="Darrasse A."/>
            <person name="Preveaux A."/>
            <person name="Marais C."/>
            <person name="Jacques M.A."/>
            <person name="Shade A."/>
            <person name="Barret M."/>
        </authorList>
    </citation>
    <scope>NUCLEOTIDE SEQUENCE [LARGE SCALE GENOMIC DNA]</scope>
    <source>
        <strain evidence="8 9">CFBP13723</strain>
    </source>
</reference>
<evidence type="ECO:0000256" key="3">
    <source>
        <dbReference type="ARBA" id="ARBA00022679"/>
    </source>
</evidence>
<evidence type="ECO:0000256" key="4">
    <source>
        <dbReference type="ARBA" id="ARBA00022737"/>
    </source>
</evidence>
<dbReference type="Gene3D" id="3.40.50.300">
    <property type="entry name" value="P-loop containing nucleotide triphosphate hydrolases"/>
    <property type="match status" value="2"/>
</dbReference>
<evidence type="ECO:0000259" key="7">
    <source>
        <dbReference type="PROSITE" id="PS51146"/>
    </source>
</evidence>
<proteinExistence type="predicted"/>
<dbReference type="InterPro" id="IPR003593">
    <property type="entry name" value="AAA+_ATPase"/>
</dbReference>
<keyword evidence="2" id="KW-0597">Phosphoprotein</keyword>
<dbReference type="PIRSF" id="PIRSF039117">
    <property type="entry name" value="KaiC"/>
    <property type="match status" value="1"/>
</dbReference>
<comment type="caution">
    <text evidence="8">The sequence shown here is derived from an EMBL/GenBank/DDBJ whole genome shotgun (WGS) entry which is preliminary data.</text>
</comment>
<dbReference type="PROSITE" id="PS51146">
    <property type="entry name" value="KAIC"/>
    <property type="match status" value="1"/>
</dbReference>
<evidence type="ECO:0000313" key="8">
    <source>
        <dbReference type="EMBL" id="MBD8120528.1"/>
    </source>
</evidence>
<keyword evidence="6" id="KW-0378">Hydrolase</keyword>
<keyword evidence="8" id="KW-0723">Serine/threonine-protein kinase</keyword>
<dbReference type="Pfam" id="PF06745">
    <property type="entry name" value="ATPase"/>
    <property type="match status" value="2"/>
</dbReference>
<dbReference type="SUPFAM" id="SSF52540">
    <property type="entry name" value="P-loop containing nucleoside triphosphate hydrolases"/>
    <property type="match status" value="2"/>
</dbReference>
<dbReference type="EC" id="2.7.11.1" evidence="1"/>
<evidence type="ECO:0000256" key="1">
    <source>
        <dbReference type="ARBA" id="ARBA00012513"/>
    </source>
</evidence>
<evidence type="ECO:0000256" key="6">
    <source>
        <dbReference type="ARBA" id="ARBA00022801"/>
    </source>
</evidence>
<gene>
    <name evidence="8" type="ORF">IFT62_04835</name>
</gene>
<dbReference type="EMBL" id="JACYNP010000002">
    <property type="protein sequence ID" value="MBD8120528.1"/>
    <property type="molecule type" value="Genomic_DNA"/>
</dbReference>
<name>A0ABR9A4N2_9PSED</name>
<accession>A0ABR9A4N2</accession>
<dbReference type="InterPro" id="IPR014774">
    <property type="entry name" value="KaiC-like_dom"/>
</dbReference>
<keyword evidence="3" id="KW-0808">Transferase</keyword>
<dbReference type="InterPro" id="IPR010624">
    <property type="entry name" value="KaiC_dom"/>
</dbReference>
<evidence type="ECO:0000313" key="9">
    <source>
        <dbReference type="Proteomes" id="UP000625247"/>
    </source>
</evidence>
<keyword evidence="9" id="KW-1185">Reference proteome</keyword>
<evidence type="ECO:0000256" key="5">
    <source>
        <dbReference type="ARBA" id="ARBA00022777"/>
    </source>
</evidence>
<dbReference type="PANTHER" id="PTHR42926">
    <property type="match status" value="1"/>
</dbReference>
<evidence type="ECO:0000256" key="2">
    <source>
        <dbReference type="ARBA" id="ARBA00022553"/>
    </source>
</evidence>
<dbReference type="InterPro" id="IPR030665">
    <property type="entry name" value="KaiC"/>
</dbReference>
<dbReference type="RefSeq" id="WP_191943259.1">
    <property type="nucleotide sequence ID" value="NZ_JACYNP010000002.1"/>
</dbReference>
<dbReference type="PRINTS" id="PR01874">
    <property type="entry name" value="DNAREPAIRADA"/>
</dbReference>